<dbReference type="EMBL" id="ALQA01000025">
    <property type="protein sequence ID" value="EJZ09048.1"/>
    <property type="molecule type" value="Genomic_DNA"/>
</dbReference>
<accession>K0V2E6</accession>
<keyword evidence="1" id="KW-0472">Membrane</keyword>
<dbReference type="Proteomes" id="UP000006072">
    <property type="component" value="Unassembled WGS sequence"/>
</dbReference>
<sequence length="146" mass="16107">MNPFVHRVCLAILTFTGLLVGVWAYLAPVYWYNTFPGLGLRWLPVLGPYNEHFVKDVGAMYLAMAAVSVMAFCYVTNQALMRTAALALSIFNILHLIYHVTMLHMYGPLDAVLNMIALTVVTVCSLALAIPVKAREHAGSAPRIAR</sequence>
<keyword evidence="1" id="KW-1133">Transmembrane helix</keyword>
<evidence type="ECO:0000256" key="1">
    <source>
        <dbReference type="SAM" id="Phobius"/>
    </source>
</evidence>
<dbReference type="AlphaFoldDB" id="K0V2E6"/>
<proteinExistence type="predicted"/>
<keyword evidence="3" id="KW-1185">Reference proteome</keyword>
<gene>
    <name evidence="2" type="ORF">MVAC_13451</name>
</gene>
<dbReference type="PATRIC" id="fig|1194972.3.peg.2687"/>
<evidence type="ECO:0000313" key="3">
    <source>
        <dbReference type="Proteomes" id="UP000006072"/>
    </source>
</evidence>
<comment type="caution">
    <text evidence="2">The sequence shown here is derived from an EMBL/GenBank/DDBJ whole genome shotgun (WGS) entry which is preliminary data.</text>
</comment>
<feature type="transmembrane region" description="Helical" evidence="1">
    <location>
        <begin position="112"/>
        <end position="130"/>
    </location>
</feature>
<feature type="transmembrane region" description="Helical" evidence="1">
    <location>
        <begin position="58"/>
        <end position="77"/>
    </location>
</feature>
<reference evidence="2 3" key="1">
    <citation type="journal article" date="2012" name="J. Bacteriol.">
        <title>Complete Genome Sequence of Mycobacterium vaccae Type Strain ATCC 25954.</title>
        <authorList>
            <person name="Ho Y.S."/>
            <person name="Adroub S.A."/>
            <person name="Abadi M."/>
            <person name="Al Alwan B."/>
            <person name="Alkhateeb R."/>
            <person name="Gao G."/>
            <person name="Ragab A."/>
            <person name="Ali S."/>
            <person name="van Soolingen D."/>
            <person name="Bitter W."/>
            <person name="Pain A."/>
            <person name="Abdallah A.M."/>
        </authorList>
    </citation>
    <scope>NUCLEOTIDE SEQUENCE [LARGE SCALE GENOMIC DNA]</scope>
    <source>
        <strain evidence="2 3">ATCC 25954</strain>
    </source>
</reference>
<evidence type="ECO:0000313" key="2">
    <source>
        <dbReference type="EMBL" id="EJZ09048.1"/>
    </source>
</evidence>
<dbReference type="HOGENOM" id="CLU_138495_0_0_11"/>
<dbReference type="eggNOG" id="ENOG50331CT">
    <property type="taxonomic scope" value="Bacteria"/>
</dbReference>
<organism evidence="2 3">
    <name type="scientific">Mycolicibacterium vaccae ATCC 25954</name>
    <dbReference type="NCBI Taxonomy" id="1194972"/>
    <lineage>
        <taxon>Bacteria</taxon>
        <taxon>Bacillati</taxon>
        <taxon>Actinomycetota</taxon>
        <taxon>Actinomycetes</taxon>
        <taxon>Mycobacteriales</taxon>
        <taxon>Mycobacteriaceae</taxon>
        <taxon>Mycolicibacterium</taxon>
    </lineage>
</organism>
<protein>
    <submittedName>
        <fullName evidence="2">Uncharacterized protein</fullName>
    </submittedName>
</protein>
<keyword evidence="1" id="KW-0812">Transmembrane</keyword>
<feature type="transmembrane region" description="Helical" evidence="1">
    <location>
        <begin position="84"/>
        <end position="106"/>
    </location>
</feature>
<name>K0V2E6_MYCVA</name>